<evidence type="ECO:0000259" key="1">
    <source>
        <dbReference type="Pfam" id="PF01592"/>
    </source>
</evidence>
<dbReference type="AlphaFoldDB" id="A0A2V1K6Q3"/>
<proteinExistence type="predicted"/>
<dbReference type="Gene3D" id="3.90.1010.10">
    <property type="match status" value="1"/>
</dbReference>
<dbReference type="CDD" id="cd06664">
    <property type="entry name" value="IscU_like"/>
    <property type="match status" value="1"/>
</dbReference>
<dbReference type="SUPFAM" id="SSF82649">
    <property type="entry name" value="SufE/NifU"/>
    <property type="match status" value="1"/>
</dbReference>
<dbReference type="EMBL" id="QETB01000002">
    <property type="protein sequence ID" value="PWF26672.1"/>
    <property type="molecule type" value="Genomic_DNA"/>
</dbReference>
<protein>
    <submittedName>
        <fullName evidence="2">SUF system NifU family Fe-S cluster assembly protein</fullName>
    </submittedName>
</protein>
<evidence type="ECO:0000313" key="2">
    <source>
        <dbReference type="EMBL" id="PWF26672.1"/>
    </source>
</evidence>
<name>A0A2V1K6Q3_9ACTO</name>
<dbReference type="GO" id="GO:0016226">
    <property type="term" value="P:iron-sulfur cluster assembly"/>
    <property type="evidence" value="ECO:0007669"/>
    <property type="project" value="InterPro"/>
</dbReference>
<dbReference type="GO" id="GO:0005506">
    <property type="term" value="F:iron ion binding"/>
    <property type="evidence" value="ECO:0007669"/>
    <property type="project" value="InterPro"/>
</dbReference>
<dbReference type="NCBIfam" id="TIGR01994">
    <property type="entry name" value="SUF_scaf_2"/>
    <property type="match status" value="1"/>
</dbReference>
<gene>
    <name evidence="2" type="ORF">DD236_05120</name>
</gene>
<feature type="domain" description="NIF system FeS cluster assembly NifU N-terminal" evidence="1">
    <location>
        <begin position="7"/>
        <end position="132"/>
    </location>
</feature>
<dbReference type="PANTHER" id="PTHR10093">
    <property type="entry name" value="IRON-SULFUR CLUSTER ASSEMBLY ENZYME NIFU HOMOLOG"/>
    <property type="match status" value="1"/>
</dbReference>
<sequence>MDDLDAMYQQIILDAARERHGEGELAEPDGESFQVNTTCGDQVNMQVQLSQDGKRIEHIGWQGQGCSISQASISIMTEMVEGKDITEAMDLFTTFRHLMDTRGHELSEQDEDKLEDAGAFVGVSKFPMRVKCALLGWMAMRDATDQALGADLGGKDD</sequence>
<dbReference type="Pfam" id="PF01592">
    <property type="entry name" value="NifU_N"/>
    <property type="match status" value="1"/>
</dbReference>
<dbReference type="GO" id="GO:0051536">
    <property type="term" value="F:iron-sulfur cluster binding"/>
    <property type="evidence" value="ECO:0007669"/>
    <property type="project" value="InterPro"/>
</dbReference>
<keyword evidence="3" id="KW-1185">Reference proteome</keyword>
<reference evidence="3" key="1">
    <citation type="submission" date="2018-05" db="EMBL/GenBank/DDBJ databases">
        <authorList>
            <person name="Li Y."/>
        </authorList>
    </citation>
    <scope>NUCLEOTIDE SEQUENCE [LARGE SCALE GENOMIC DNA]</scope>
    <source>
        <strain evidence="3">sk1b4</strain>
    </source>
</reference>
<dbReference type="Proteomes" id="UP000245283">
    <property type="component" value="Unassembled WGS sequence"/>
</dbReference>
<dbReference type="OrthoDB" id="9804157at2"/>
<dbReference type="RefSeq" id="WP_109093318.1">
    <property type="nucleotide sequence ID" value="NZ_CAMELQ010000008.1"/>
</dbReference>
<comment type="caution">
    <text evidence="2">The sequence shown here is derived from an EMBL/GenBank/DDBJ whole genome shotgun (WGS) entry which is preliminary data.</text>
</comment>
<dbReference type="InterPro" id="IPR002871">
    <property type="entry name" value="NIF_FeS_clus_asmbl_NifU_N"/>
</dbReference>
<organism evidence="2 3">
    <name type="scientific">Ancrocorticia populi</name>
    <dbReference type="NCBI Taxonomy" id="2175228"/>
    <lineage>
        <taxon>Bacteria</taxon>
        <taxon>Bacillati</taxon>
        <taxon>Actinomycetota</taxon>
        <taxon>Actinomycetes</taxon>
        <taxon>Actinomycetales</taxon>
        <taxon>Actinomycetaceae</taxon>
        <taxon>Ancrocorticia</taxon>
    </lineage>
</organism>
<evidence type="ECO:0000313" key="3">
    <source>
        <dbReference type="Proteomes" id="UP000245283"/>
    </source>
</evidence>
<accession>A0A2V1K6Q3</accession>